<name>Q2W272_PARM1</name>
<dbReference type="PROSITE" id="PS51257">
    <property type="entry name" value="PROKAR_LIPOPROTEIN"/>
    <property type="match status" value="1"/>
</dbReference>
<evidence type="ECO:0000256" key="1">
    <source>
        <dbReference type="SAM" id="SignalP"/>
    </source>
</evidence>
<gene>
    <name evidence="2" type="ordered locus">amb3249</name>
</gene>
<accession>Q2W272</accession>
<reference evidence="2 3" key="1">
    <citation type="journal article" date="2005" name="DNA Res.">
        <title>Complete genome sequence of the facultative anaerobic magnetotactic bacterium Magnetospirillum sp. strain AMB-1.</title>
        <authorList>
            <person name="Matsunaga T."/>
            <person name="Okamura Y."/>
            <person name="Fukuda Y."/>
            <person name="Wahyudi A.T."/>
            <person name="Murase Y."/>
            <person name="Takeyama H."/>
        </authorList>
    </citation>
    <scope>NUCLEOTIDE SEQUENCE [LARGE SCALE GENOMIC DNA]</scope>
    <source>
        <strain evidence="3">ATCC 700264 / AMB-1</strain>
    </source>
</reference>
<keyword evidence="3" id="KW-1185">Reference proteome</keyword>
<dbReference type="HOGENOM" id="CLU_986258_0_0_5"/>
<proteinExistence type="predicted"/>
<sequence length="282" mass="30650">MNKSRITALIACVLPALGGCSGIYYASEAKPTNLVPPAEMRYVVPAGSYQNDLTALVGTFAVYNKADQTLQVLEPVANPYDPRTRPVVETVKQTLYKSVVNPSIQTDIPLINAALKDAAGQDLEVTITDEAHAMVPNYSVDILSYIGSRYRPTNQNEEIVYVAEAWQRRFNAALLTATEHSAWTANTGVVVYNTKTYTRTEAFKDGSFLTVSVVPYAKIQGAKPGTALEALPVSAITSIKPQIGNPYAYTWHREGWGGYGYGYGYGYGHHGYGPAKAKPKAN</sequence>
<evidence type="ECO:0000313" key="3">
    <source>
        <dbReference type="Proteomes" id="UP000007058"/>
    </source>
</evidence>
<dbReference type="Proteomes" id="UP000007058">
    <property type="component" value="Chromosome"/>
</dbReference>
<dbReference type="EMBL" id="AP007255">
    <property type="protein sequence ID" value="BAE52053.1"/>
    <property type="molecule type" value="Genomic_DNA"/>
</dbReference>
<dbReference type="RefSeq" id="WP_011385614.1">
    <property type="nucleotide sequence ID" value="NC_007626.1"/>
</dbReference>
<dbReference type="KEGG" id="mag:amb3249"/>
<dbReference type="AlphaFoldDB" id="Q2W272"/>
<feature type="chain" id="PRO_5004218117" evidence="1">
    <location>
        <begin position="27"/>
        <end position="282"/>
    </location>
</feature>
<feature type="signal peptide" evidence="1">
    <location>
        <begin position="1"/>
        <end position="26"/>
    </location>
</feature>
<evidence type="ECO:0000313" key="2">
    <source>
        <dbReference type="EMBL" id="BAE52053.1"/>
    </source>
</evidence>
<keyword evidence="1" id="KW-0732">Signal</keyword>
<organism evidence="2 3">
    <name type="scientific">Paramagnetospirillum magneticum (strain ATCC 700264 / AMB-1)</name>
    <name type="common">Magnetospirillum magneticum</name>
    <dbReference type="NCBI Taxonomy" id="342108"/>
    <lineage>
        <taxon>Bacteria</taxon>
        <taxon>Pseudomonadati</taxon>
        <taxon>Pseudomonadota</taxon>
        <taxon>Alphaproteobacteria</taxon>
        <taxon>Rhodospirillales</taxon>
        <taxon>Magnetospirillaceae</taxon>
        <taxon>Paramagnetospirillum</taxon>
    </lineage>
</organism>
<protein>
    <submittedName>
        <fullName evidence="2">Uncharacterized protein</fullName>
    </submittedName>
</protein>
<dbReference type="STRING" id="342108.amb3249"/>